<dbReference type="RefSeq" id="XP_037871399.1">
    <property type="nucleotide sequence ID" value="XM_038015471.2"/>
</dbReference>
<dbReference type="SUPFAM" id="SSF53474">
    <property type="entry name" value="alpha/beta-Hydrolases"/>
    <property type="match status" value="1"/>
</dbReference>
<evidence type="ECO:0000313" key="1">
    <source>
        <dbReference type="EnsemblMetazoa" id="XP_037871399.1"/>
    </source>
</evidence>
<dbReference type="GO" id="GO:0017171">
    <property type="term" value="F:serine hydrolase activity"/>
    <property type="evidence" value="ECO:0007669"/>
    <property type="project" value="TreeGrafter"/>
</dbReference>
<reference evidence="2" key="1">
    <citation type="journal article" date="2008" name="Insect Biochem. Mol. Biol.">
        <title>The genome of a lepidopteran model insect, the silkworm Bombyx mori.</title>
        <authorList>
            <consortium name="International Silkworm Genome Consortium"/>
        </authorList>
    </citation>
    <scope>NUCLEOTIDE SEQUENCE [LARGE SCALE GENOMIC DNA]</scope>
    <source>
        <strain evidence="2">p50T</strain>
    </source>
</reference>
<dbReference type="GeneID" id="101736122"/>
<evidence type="ECO:0000313" key="2">
    <source>
        <dbReference type="Proteomes" id="UP000005204"/>
    </source>
</evidence>
<keyword evidence="2" id="KW-1185">Reference proteome</keyword>
<proteinExistence type="predicted"/>
<accession>A0A8R2R2W2</accession>
<sequence length="320" mass="36826">MSCFQGRTNLFIAHLGKLQLYLKNISQMSKITSVQLGNFALIQPLSRRVHIQTINKNMQYISNDDRNIKVDSKTMKANNLTNRPLCIILSWMLAKPKHVLQYANIYLQQDFDVLSVSCSPMQFMLPVKGAKLIAADLMNFLENNQAYGPLVIHGFSVGTYVWAELLVKSLENIKRYKPVLDHVTSQIWDSTTYVYELHLGLPYAVFPNNKILRKAFTAYCVFHLKLFHNTGTKHYLRATDVYRNTPCRAPGLFLCSITDPIAAAKRIKQTHDTWKSLGIEVNWKCWDESPHVKHLIYNREEYLAAIYSHLQQSGIMTSVR</sequence>
<dbReference type="Pfam" id="PF05705">
    <property type="entry name" value="DUF829"/>
    <property type="match status" value="1"/>
</dbReference>
<dbReference type="PANTHER" id="PTHR20908:SF1">
    <property type="entry name" value="LD15586P"/>
    <property type="match status" value="1"/>
</dbReference>
<dbReference type="AlphaFoldDB" id="A0A8R2R2W2"/>
<reference evidence="1" key="2">
    <citation type="submission" date="2022-06" db="UniProtKB">
        <authorList>
            <consortium name="EnsemblMetazoa"/>
        </authorList>
    </citation>
    <scope>IDENTIFICATION</scope>
    <source>
        <strain evidence="1">p50T (Dazao)</strain>
    </source>
</reference>
<name>A0A8R2R2W2_BOMMO</name>
<dbReference type="PANTHER" id="PTHR20908">
    <property type="entry name" value="LD15586P"/>
    <property type="match status" value="1"/>
</dbReference>
<protein>
    <recommendedName>
        <fullName evidence="3">Transmembrane protein 53</fullName>
    </recommendedName>
</protein>
<dbReference type="InterPro" id="IPR008547">
    <property type="entry name" value="DUF829_TMEM53"/>
</dbReference>
<dbReference type="KEGG" id="bmor:101736122"/>
<dbReference type="InterPro" id="IPR029058">
    <property type="entry name" value="AB_hydrolase_fold"/>
</dbReference>
<dbReference type="Proteomes" id="UP000005204">
    <property type="component" value="Unassembled WGS sequence"/>
</dbReference>
<organism evidence="1 2">
    <name type="scientific">Bombyx mori</name>
    <name type="common">Silk moth</name>
    <dbReference type="NCBI Taxonomy" id="7091"/>
    <lineage>
        <taxon>Eukaryota</taxon>
        <taxon>Metazoa</taxon>
        <taxon>Ecdysozoa</taxon>
        <taxon>Arthropoda</taxon>
        <taxon>Hexapoda</taxon>
        <taxon>Insecta</taxon>
        <taxon>Pterygota</taxon>
        <taxon>Neoptera</taxon>
        <taxon>Endopterygota</taxon>
        <taxon>Lepidoptera</taxon>
        <taxon>Glossata</taxon>
        <taxon>Ditrysia</taxon>
        <taxon>Bombycoidea</taxon>
        <taxon>Bombycidae</taxon>
        <taxon>Bombycinae</taxon>
        <taxon>Bombyx</taxon>
    </lineage>
</organism>
<dbReference type="EnsemblMetazoa" id="XM_038015471.1">
    <property type="protein sequence ID" value="XP_037871399.1"/>
    <property type="gene ID" value="LOC101736122"/>
</dbReference>
<evidence type="ECO:0008006" key="3">
    <source>
        <dbReference type="Google" id="ProtNLM"/>
    </source>
</evidence>